<dbReference type="InterPro" id="IPR011008">
    <property type="entry name" value="Dimeric_a/b-barrel"/>
</dbReference>
<gene>
    <name evidence="3" type="ORF">E8L03_05940</name>
</gene>
<name>A0ABX6NFH4_9BACT</name>
<dbReference type="SUPFAM" id="SSF54909">
    <property type="entry name" value="Dimeric alpha+beta barrel"/>
    <property type="match status" value="1"/>
</dbReference>
<accession>A0ABX6NFH4</accession>
<dbReference type="PANTHER" id="PTHR37828:SF1">
    <property type="entry name" value="YCII-RELATED DOMAIN-CONTAINING PROTEIN"/>
    <property type="match status" value="1"/>
</dbReference>
<comment type="similarity">
    <text evidence="1">Belongs to the YciI family.</text>
</comment>
<dbReference type="InterPro" id="IPR005545">
    <property type="entry name" value="YCII"/>
</dbReference>
<organism evidence="3 4">
    <name type="scientific">Oceanidesulfovibrio marinus</name>
    <dbReference type="NCBI Taxonomy" id="370038"/>
    <lineage>
        <taxon>Bacteria</taxon>
        <taxon>Pseudomonadati</taxon>
        <taxon>Thermodesulfobacteriota</taxon>
        <taxon>Desulfovibrionia</taxon>
        <taxon>Desulfovibrionales</taxon>
        <taxon>Desulfovibrionaceae</taxon>
        <taxon>Oceanidesulfovibrio</taxon>
    </lineage>
</organism>
<proteinExistence type="inferred from homology"/>
<sequence length="95" mass="10609">MFIVSLQYIRPIEEIDANLEAHVAYLKEEYAKGSFIASGRKTPRTGGVILSTIGSRDELEAILARDPFNKAGVAEYEIIEFTPTMVAEGFENLRE</sequence>
<dbReference type="Pfam" id="PF03795">
    <property type="entry name" value="YCII"/>
    <property type="match status" value="1"/>
</dbReference>
<reference evidence="3 4" key="1">
    <citation type="submission" date="2019-04" db="EMBL/GenBank/DDBJ databases">
        <title>Isolation and culture of sulfate reducing bacteria from the cold seep of the South China Sea.</title>
        <authorList>
            <person name="Sun C."/>
            <person name="Liu R."/>
        </authorList>
    </citation>
    <scope>NUCLEOTIDE SEQUENCE [LARGE SCALE GENOMIC DNA]</scope>
    <source>
        <strain evidence="3 4">CS1</strain>
    </source>
</reference>
<dbReference type="Proteomes" id="UP000503251">
    <property type="component" value="Chromosome"/>
</dbReference>
<evidence type="ECO:0000313" key="4">
    <source>
        <dbReference type="Proteomes" id="UP000503251"/>
    </source>
</evidence>
<keyword evidence="4" id="KW-1185">Reference proteome</keyword>
<dbReference type="EMBL" id="CP039543">
    <property type="protein sequence ID" value="QJT08495.1"/>
    <property type="molecule type" value="Genomic_DNA"/>
</dbReference>
<evidence type="ECO:0000259" key="2">
    <source>
        <dbReference type="Pfam" id="PF03795"/>
    </source>
</evidence>
<feature type="domain" description="YCII-related" evidence="2">
    <location>
        <begin position="1"/>
        <end position="82"/>
    </location>
</feature>
<evidence type="ECO:0000256" key="1">
    <source>
        <dbReference type="ARBA" id="ARBA00007689"/>
    </source>
</evidence>
<dbReference type="PANTHER" id="PTHR37828">
    <property type="entry name" value="GSR2449 PROTEIN"/>
    <property type="match status" value="1"/>
</dbReference>
<dbReference type="RefSeq" id="WP_171266829.1">
    <property type="nucleotide sequence ID" value="NZ_CP039543.1"/>
</dbReference>
<dbReference type="Gene3D" id="3.30.70.1060">
    <property type="entry name" value="Dimeric alpha+beta barrel"/>
    <property type="match status" value="1"/>
</dbReference>
<protein>
    <recommendedName>
        <fullName evidence="2">YCII-related domain-containing protein</fullName>
    </recommendedName>
</protein>
<evidence type="ECO:0000313" key="3">
    <source>
        <dbReference type="EMBL" id="QJT08495.1"/>
    </source>
</evidence>